<organism evidence="2 3">
    <name type="scientific">Hydrogenovibrio marinus</name>
    <dbReference type="NCBI Taxonomy" id="28885"/>
    <lineage>
        <taxon>Bacteria</taxon>
        <taxon>Pseudomonadati</taxon>
        <taxon>Pseudomonadota</taxon>
        <taxon>Gammaproteobacteria</taxon>
        <taxon>Thiotrichales</taxon>
        <taxon>Piscirickettsiaceae</taxon>
        <taxon>Hydrogenovibrio</taxon>
    </lineage>
</organism>
<evidence type="ECO:0000259" key="1">
    <source>
        <dbReference type="PROSITE" id="PS50883"/>
    </source>
</evidence>
<protein>
    <recommendedName>
        <fullName evidence="1">EAL domain-containing protein</fullName>
    </recommendedName>
</protein>
<comment type="caution">
    <text evidence="2">The sequence shown here is derived from an EMBL/GenBank/DDBJ whole genome shotgun (WGS) entry which is preliminary data.</text>
</comment>
<sequence length="88" mass="9681">MVIKMMATKVLVVDDGVQFGELISALEERGVVMHYQPQVELDSFQVVGVESLVRLLDADGNVCYPGRFVHLAELEGLNKHLTALDLVA</sequence>
<dbReference type="Pfam" id="PF00563">
    <property type="entry name" value="EAL"/>
    <property type="match status" value="1"/>
</dbReference>
<proteinExistence type="predicted"/>
<evidence type="ECO:0000313" key="2">
    <source>
        <dbReference type="EMBL" id="KDN96345.1"/>
    </source>
</evidence>
<keyword evidence="3" id="KW-1185">Reference proteome</keyword>
<dbReference type="Proteomes" id="UP000027341">
    <property type="component" value="Unassembled WGS sequence"/>
</dbReference>
<dbReference type="Gene3D" id="3.20.20.450">
    <property type="entry name" value="EAL domain"/>
    <property type="match status" value="1"/>
</dbReference>
<dbReference type="PROSITE" id="PS50883">
    <property type="entry name" value="EAL"/>
    <property type="match status" value="1"/>
</dbReference>
<name>A0A067A1V5_HYDMR</name>
<dbReference type="EMBL" id="JMIU01000001">
    <property type="protein sequence ID" value="KDN96345.1"/>
    <property type="molecule type" value="Genomic_DNA"/>
</dbReference>
<dbReference type="InterPro" id="IPR001633">
    <property type="entry name" value="EAL_dom"/>
</dbReference>
<feature type="domain" description="EAL" evidence="1">
    <location>
        <begin position="15"/>
        <end position="88"/>
    </location>
</feature>
<gene>
    <name evidence="2" type="ORF">EI16_08710</name>
</gene>
<dbReference type="STRING" id="28885.EI16_08710"/>
<reference evidence="2 3" key="1">
    <citation type="submission" date="2014-04" db="EMBL/GenBank/DDBJ databases">
        <title>Draft genome sequence of Hydrogenovibrio marinus MH-110, a model organism for aerobic H2 metabolism.</title>
        <authorList>
            <person name="Cha H.J."/>
            <person name="Jo B.H."/>
            <person name="Hwang B.H."/>
        </authorList>
    </citation>
    <scope>NUCLEOTIDE SEQUENCE [LARGE SCALE GENOMIC DNA]</scope>
    <source>
        <strain evidence="2 3">MH-110</strain>
    </source>
</reference>
<dbReference type="AlphaFoldDB" id="A0A067A1V5"/>
<dbReference type="InterPro" id="IPR035919">
    <property type="entry name" value="EAL_sf"/>
</dbReference>
<evidence type="ECO:0000313" key="3">
    <source>
        <dbReference type="Proteomes" id="UP000027341"/>
    </source>
</evidence>
<accession>A0A067A1V5</accession>
<dbReference type="SUPFAM" id="SSF141868">
    <property type="entry name" value="EAL domain-like"/>
    <property type="match status" value="1"/>
</dbReference>